<dbReference type="GO" id="GO:0005509">
    <property type="term" value="F:calcium ion binding"/>
    <property type="evidence" value="ECO:0007669"/>
    <property type="project" value="InterPro"/>
</dbReference>
<dbReference type="PROSITE" id="PS50222">
    <property type="entry name" value="EF_HAND_2"/>
    <property type="match status" value="2"/>
</dbReference>
<sequence length="162" mass="18050">MRNYQPVNFHGFVLHFEGTDGVAELQQQQRDETACNRVCWLALDGDGELTSSEALLAIRSTGVIVAAEEASSLPATMNWEQFESWVNKKLSNSNPEADLIKSFKVFDTKGDGTLSTDELMQVIKTLGDMLTDEEVERMVNDADPSKTGRIKYAEFVKLLLSN</sequence>
<dbReference type="PANTHER" id="PTHR23048:SF0">
    <property type="entry name" value="CALMODULIN LIKE 3"/>
    <property type="match status" value="1"/>
</dbReference>
<name>U6G5N9_9EIME</name>
<feature type="domain" description="EF-hand" evidence="5">
    <location>
        <begin position="94"/>
        <end position="129"/>
    </location>
</feature>
<dbReference type="InterPro" id="IPR011992">
    <property type="entry name" value="EF-hand-dom_pair"/>
</dbReference>
<protein>
    <recommendedName>
        <fullName evidence="1">Calmodulin</fullName>
    </recommendedName>
</protein>
<feature type="domain" description="EF-hand" evidence="5">
    <location>
        <begin position="130"/>
        <end position="162"/>
    </location>
</feature>
<evidence type="ECO:0000256" key="1">
    <source>
        <dbReference type="ARBA" id="ARBA00020786"/>
    </source>
</evidence>
<accession>U6G5N9</accession>
<evidence type="ECO:0000313" key="7">
    <source>
        <dbReference type="Proteomes" id="UP000018201"/>
    </source>
</evidence>
<dbReference type="InterPro" id="IPR002048">
    <property type="entry name" value="EF_hand_dom"/>
</dbReference>
<evidence type="ECO:0000259" key="5">
    <source>
        <dbReference type="PROSITE" id="PS50222"/>
    </source>
</evidence>
<keyword evidence="7" id="KW-1185">Reference proteome</keyword>
<dbReference type="Gene3D" id="1.10.238.10">
    <property type="entry name" value="EF-hand"/>
    <property type="match status" value="1"/>
</dbReference>
<dbReference type="VEuPathDB" id="ToxoDB:EPH_0015690"/>
<evidence type="ECO:0000256" key="4">
    <source>
        <dbReference type="ARBA" id="ARBA00022990"/>
    </source>
</evidence>
<evidence type="ECO:0000313" key="6">
    <source>
        <dbReference type="EMBL" id="CDI74618.1"/>
    </source>
</evidence>
<dbReference type="SMART" id="SM00054">
    <property type="entry name" value="EFh"/>
    <property type="match status" value="2"/>
</dbReference>
<reference evidence="6" key="1">
    <citation type="submission" date="2013-10" db="EMBL/GenBank/DDBJ databases">
        <title>Genomic analysis of the causative agents of coccidiosis in chickens.</title>
        <authorList>
            <person name="Reid A.J."/>
            <person name="Blake D."/>
            <person name="Billington K."/>
            <person name="Browne H."/>
            <person name="Dunn M."/>
            <person name="Hung S."/>
            <person name="Kawahara F."/>
            <person name="Miranda-Saavedra D."/>
            <person name="Mourier T."/>
            <person name="Nagra H."/>
            <person name="Otto T.D."/>
            <person name="Rawlings N."/>
            <person name="Sanchez A."/>
            <person name="Sanders M."/>
            <person name="Subramaniam C."/>
            <person name="Tay Y."/>
            <person name="Dear P."/>
            <person name="Doerig C."/>
            <person name="Gruber A."/>
            <person name="Parkinson J."/>
            <person name="Shirley M."/>
            <person name="Wan K.L."/>
            <person name="Berriman M."/>
            <person name="Tomley F."/>
            <person name="Pain A."/>
        </authorList>
    </citation>
    <scope>NUCLEOTIDE SEQUENCE [LARGE SCALE GENOMIC DNA]</scope>
    <source>
        <strain evidence="6">Houghton</strain>
    </source>
</reference>
<dbReference type="FunFam" id="1.10.238.10:FF:000001">
    <property type="entry name" value="Calmodulin 1"/>
    <property type="match status" value="1"/>
</dbReference>
<dbReference type="PANTHER" id="PTHR23048">
    <property type="entry name" value="MYOSIN LIGHT CHAIN 1, 3"/>
    <property type="match status" value="1"/>
</dbReference>
<dbReference type="CDD" id="cd00051">
    <property type="entry name" value="EFh"/>
    <property type="match status" value="1"/>
</dbReference>
<dbReference type="EMBL" id="HG690458">
    <property type="protein sequence ID" value="CDI74618.1"/>
    <property type="molecule type" value="Genomic_DNA"/>
</dbReference>
<dbReference type="SUPFAM" id="SSF47473">
    <property type="entry name" value="EF-hand"/>
    <property type="match status" value="1"/>
</dbReference>
<proteinExistence type="predicted"/>
<gene>
    <name evidence="6" type="ORF">EPH_0015690</name>
</gene>
<keyword evidence="3" id="KW-0677">Repeat</keyword>
<evidence type="ECO:0000256" key="2">
    <source>
        <dbReference type="ARBA" id="ARBA00022723"/>
    </source>
</evidence>
<evidence type="ECO:0000256" key="3">
    <source>
        <dbReference type="ARBA" id="ARBA00022737"/>
    </source>
</evidence>
<keyword evidence="4" id="KW-0007">Acetylation</keyword>
<dbReference type="GO" id="GO:0016460">
    <property type="term" value="C:myosin II complex"/>
    <property type="evidence" value="ECO:0007669"/>
    <property type="project" value="TreeGrafter"/>
</dbReference>
<dbReference type="AlphaFoldDB" id="U6G5N9"/>
<dbReference type="Proteomes" id="UP000018201">
    <property type="component" value="Unassembled WGS sequence"/>
</dbReference>
<dbReference type="OrthoDB" id="26525at2759"/>
<keyword evidence="2" id="KW-0479">Metal-binding</keyword>
<reference evidence="6" key="2">
    <citation type="submission" date="2013-10" db="EMBL/GenBank/DDBJ databases">
        <authorList>
            <person name="Aslett M."/>
        </authorList>
    </citation>
    <scope>NUCLEOTIDE SEQUENCE [LARGE SCALE GENOMIC DNA]</scope>
    <source>
        <strain evidence="6">Houghton</strain>
    </source>
</reference>
<organism evidence="6 7">
    <name type="scientific">Eimeria praecox</name>
    <dbReference type="NCBI Taxonomy" id="51316"/>
    <lineage>
        <taxon>Eukaryota</taxon>
        <taxon>Sar</taxon>
        <taxon>Alveolata</taxon>
        <taxon>Apicomplexa</taxon>
        <taxon>Conoidasida</taxon>
        <taxon>Coccidia</taxon>
        <taxon>Eucoccidiorida</taxon>
        <taxon>Eimeriorina</taxon>
        <taxon>Eimeriidae</taxon>
        <taxon>Eimeria</taxon>
    </lineage>
</organism>
<dbReference type="InterPro" id="IPR050230">
    <property type="entry name" value="CALM/Myosin/TropC-like"/>
</dbReference>
<dbReference type="Pfam" id="PF13499">
    <property type="entry name" value="EF-hand_7"/>
    <property type="match status" value="1"/>
</dbReference>